<dbReference type="SMART" id="SM00850">
    <property type="entry name" value="LytTR"/>
    <property type="match status" value="1"/>
</dbReference>
<reference evidence="3 4" key="1">
    <citation type="submission" date="2021-03" db="EMBL/GenBank/DDBJ databases">
        <title>Genomic Encyclopedia of Type Strains, Phase IV (KMG-IV): sequencing the most valuable type-strain genomes for metagenomic binning, comparative biology and taxonomic classification.</title>
        <authorList>
            <person name="Goeker M."/>
        </authorList>
    </citation>
    <scope>NUCLEOTIDE SEQUENCE [LARGE SCALE GENOMIC DNA]</scope>
    <source>
        <strain evidence="3 4">DSM 24004</strain>
    </source>
</reference>
<dbReference type="InterPro" id="IPR046947">
    <property type="entry name" value="LytR-like"/>
</dbReference>
<dbReference type="SMART" id="SM00448">
    <property type="entry name" value="REC"/>
    <property type="match status" value="1"/>
</dbReference>
<keyword evidence="4" id="KW-1185">Reference proteome</keyword>
<dbReference type="SUPFAM" id="SSF52172">
    <property type="entry name" value="CheY-like"/>
    <property type="match status" value="1"/>
</dbReference>
<keyword evidence="3" id="KW-0238">DNA-binding</keyword>
<evidence type="ECO:0000313" key="3">
    <source>
        <dbReference type="EMBL" id="MBP1925961.1"/>
    </source>
</evidence>
<gene>
    <name evidence="3" type="ORF">J2Z76_001825</name>
</gene>
<dbReference type="InterPro" id="IPR001789">
    <property type="entry name" value="Sig_transdc_resp-reg_receiver"/>
</dbReference>
<evidence type="ECO:0000313" key="4">
    <source>
        <dbReference type="Proteomes" id="UP001519342"/>
    </source>
</evidence>
<proteinExistence type="predicted"/>
<name>A0ABS4GE37_9FIRM</name>
<evidence type="ECO:0000256" key="1">
    <source>
        <dbReference type="PROSITE-ProRule" id="PRU00169"/>
    </source>
</evidence>
<evidence type="ECO:0000259" key="2">
    <source>
        <dbReference type="PROSITE" id="PS50110"/>
    </source>
</evidence>
<dbReference type="Proteomes" id="UP001519342">
    <property type="component" value="Unassembled WGS sequence"/>
</dbReference>
<dbReference type="Gene3D" id="3.40.50.2300">
    <property type="match status" value="1"/>
</dbReference>
<feature type="modified residue" description="4-aspartylphosphate" evidence="1">
    <location>
        <position position="60"/>
    </location>
</feature>
<dbReference type="Pfam" id="PF04397">
    <property type="entry name" value="LytTR"/>
    <property type="match status" value="1"/>
</dbReference>
<sequence length="240" mass="28280">MDNYRIAVCDDSKEHVEIIYNMINLIKEKHNLNLILYTFTSSKELVAHHERQNFDIIFLDMEMPEQNGIETGLIIRSFSTDTKIIYVTAHSGYAYESYMVKVEDYLLKPIDYSKLEQNILLCCDSLKKKKDRKFLDIKDVSRNFQRIFIDNIICLERHRDRKIHIKCIYKKTIIVNETISNLEKHLADYKNIVKANQSVLINLNNVRKITKNIITFCDDSTVKISEGRLAIVKKEFHNTL</sequence>
<protein>
    <submittedName>
        <fullName evidence="3">DNA-binding LytR/AlgR family response regulator</fullName>
    </submittedName>
</protein>
<dbReference type="EMBL" id="JAGGKS010000005">
    <property type="protein sequence ID" value="MBP1925961.1"/>
    <property type="molecule type" value="Genomic_DNA"/>
</dbReference>
<keyword evidence="1" id="KW-0597">Phosphoprotein</keyword>
<comment type="caution">
    <text evidence="3">The sequence shown here is derived from an EMBL/GenBank/DDBJ whole genome shotgun (WGS) entry which is preliminary data.</text>
</comment>
<dbReference type="PANTHER" id="PTHR37299:SF1">
    <property type="entry name" value="STAGE 0 SPORULATION PROTEIN A HOMOLOG"/>
    <property type="match status" value="1"/>
</dbReference>
<accession>A0ABS4GE37</accession>
<dbReference type="InterPro" id="IPR007492">
    <property type="entry name" value="LytTR_DNA-bd_dom"/>
</dbReference>
<feature type="domain" description="Response regulatory" evidence="2">
    <location>
        <begin position="5"/>
        <end position="123"/>
    </location>
</feature>
<dbReference type="PANTHER" id="PTHR37299">
    <property type="entry name" value="TRANSCRIPTIONAL REGULATOR-RELATED"/>
    <property type="match status" value="1"/>
</dbReference>
<dbReference type="Gene3D" id="2.40.50.1020">
    <property type="entry name" value="LytTr DNA-binding domain"/>
    <property type="match status" value="1"/>
</dbReference>
<dbReference type="PROSITE" id="PS50110">
    <property type="entry name" value="RESPONSE_REGULATORY"/>
    <property type="match status" value="1"/>
</dbReference>
<dbReference type="GO" id="GO:0003677">
    <property type="term" value="F:DNA binding"/>
    <property type="evidence" value="ECO:0007669"/>
    <property type="project" value="UniProtKB-KW"/>
</dbReference>
<organism evidence="3 4">
    <name type="scientific">Sedimentibacter acidaminivorans</name>
    <dbReference type="NCBI Taxonomy" id="913099"/>
    <lineage>
        <taxon>Bacteria</taxon>
        <taxon>Bacillati</taxon>
        <taxon>Bacillota</taxon>
        <taxon>Tissierellia</taxon>
        <taxon>Sedimentibacter</taxon>
    </lineage>
</organism>
<dbReference type="Pfam" id="PF00072">
    <property type="entry name" value="Response_reg"/>
    <property type="match status" value="1"/>
</dbReference>
<dbReference type="InterPro" id="IPR011006">
    <property type="entry name" value="CheY-like_superfamily"/>
</dbReference>
<dbReference type="RefSeq" id="WP_209511703.1">
    <property type="nucleotide sequence ID" value="NZ_JAGGKS010000005.1"/>
</dbReference>